<sequence>AVGDRVVSFINKTQPSLSYLVALPPSLIISFISHQRIMDRERRKRKNLENERLEKEEEEDEDEDEKIDKFFALIRSTKDIRDRLLARNQVTEGSKILEENNNNRDSAHNNSAVGIWNRSIQSRDFMEIDDSAIVGPSNSDSNKQHKEDERGGKLGTKEDSNDEEKKCNMLDLDLNLSL</sequence>
<protein>
    <submittedName>
        <fullName evidence="7">Uncharacterized protein</fullName>
    </submittedName>
</protein>
<dbReference type="Pfam" id="PF15699">
    <property type="entry name" value="NPR1_interact"/>
    <property type="match status" value="1"/>
</dbReference>
<proteinExistence type="inferred from homology"/>
<dbReference type="Proteomes" id="UP001627284">
    <property type="component" value="Unassembled WGS sequence"/>
</dbReference>
<keyword evidence="6" id="KW-1133">Transmembrane helix</keyword>
<comment type="caution">
    <text evidence="7">The sequence shown here is derived from an EMBL/GenBank/DDBJ whole genome shotgun (WGS) entry which is preliminary data.</text>
</comment>
<name>A0ABD2T1R4_9SOLN</name>
<keyword evidence="3" id="KW-0539">Nucleus</keyword>
<keyword evidence="6" id="KW-0812">Transmembrane</keyword>
<evidence type="ECO:0000313" key="7">
    <source>
        <dbReference type="EMBL" id="KAL3349841.1"/>
    </source>
</evidence>
<dbReference type="EMBL" id="JBJKTR010000013">
    <property type="protein sequence ID" value="KAL3349841.1"/>
    <property type="molecule type" value="Genomic_DNA"/>
</dbReference>
<feature type="region of interest" description="Disordered" evidence="5">
    <location>
        <begin position="131"/>
        <end position="178"/>
    </location>
</feature>
<feature type="compositionally biased region" description="Basic and acidic residues" evidence="5">
    <location>
        <begin position="142"/>
        <end position="168"/>
    </location>
</feature>
<evidence type="ECO:0000256" key="3">
    <source>
        <dbReference type="ARBA" id="ARBA00023242"/>
    </source>
</evidence>
<comment type="similarity">
    <text evidence="2">Belongs to the NPR1-interactor family.</text>
</comment>
<dbReference type="GO" id="GO:0005634">
    <property type="term" value="C:nucleus"/>
    <property type="evidence" value="ECO:0007669"/>
    <property type="project" value="UniProtKB-SubCell"/>
</dbReference>
<evidence type="ECO:0000256" key="2">
    <source>
        <dbReference type="ARBA" id="ARBA00009937"/>
    </source>
</evidence>
<dbReference type="InterPro" id="IPR031425">
    <property type="entry name" value="NPR1/NH1-interacting"/>
</dbReference>
<evidence type="ECO:0000256" key="4">
    <source>
        <dbReference type="SAM" id="Coils"/>
    </source>
</evidence>
<keyword evidence="8" id="KW-1185">Reference proteome</keyword>
<organism evidence="7 8">
    <name type="scientific">Solanum stoloniferum</name>
    <dbReference type="NCBI Taxonomy" id="62892"/>
    <lineage>
        <taxon>Eukaryota</taxon>
        <taxon>Viridiplantae</taxon>
        <taxon>Streptophyta</taxon>
        <taxon>Embryophyta</taxon>
        <taxon>Tracheophyta</taxon>
        <taxon>Spermatophyta</taxon>
        <taxon>Magnoliopsida</taxon>
        <taxon>eudicotyledons</taxon>
        <taxon>Gunneridae</taxon>
        <taxon>Pentapetalae</taxon>
        <taxon>asterids</taxon>
        <taxon>lamiids</taxon>
        <taxon>Solanales</taxon>
        <taxon>Solanaceae</taxon>
        <taxon>Solanoideae</taxon>
        <taxon>Solaneae</taxon>
        <taxon>Solanum</taxon>
    </lineage>
</organism>
<evidence type="ECO:0000256" key="5">
    <source>
        <dbReference type="SAM" id="MobiDB-lite"/>
    </source>
</evidence>
<evidence type="ECO:0000313" key="8">
    <source>
        <dbReference type="Proteomes" id="UP001627284"/>
    </source>
</evidence>
<keyword evidence="4" id="KW-0175">Coiled coil</keyword>
<reference evidence="7 8" key="1">
    <citation type="submission" date="2024-05" db="EMBL/GenBank/DDBJ databases">
        <title>De novo assembly of an allotetraploid wild potato.</title>
        <authorList>
            <person name="Hosaka A.J."/>
        </authorList>
    </citation>
    <scope>NUCLEOTIDE SEQUENCE [LARGE SCALE GENOMIC DNA]</scope>
    <source>
        <tissue evidence="7">Young leaves</tissue>
    </source>
</reference>
<dbReference type="PANTHER" id="PTHR33669:SF14">
    <property type="entry name" value="NRR REPRESSOR HOMOLOG 3"/>
    <property type="match status" value="1"/>
</dbReference>
<evidence type="ECO:0000256" key="6">
    <source>
        <dbReference type="SAM" id="Phobius"/>
    </source>
</evidence>
<comment type="subcellular location">
    <subcellularLocation>
        <location evidence="1">Nucleus</location>
    </subcellularLocation>
</comment>
<dbReference type="AlphaFoldDB" id="A0ABD2T1R4"/>
<feature type="non-terminal residue" evidence="7">
    <location>
        <position position="1"/>
    </location>
</feature>
<dbReference type="PANTHER" id="PTHR33669">
    <property type="entry name" value="PROTEIN NEGATIVE REGULATOR OF RESISTANCE"/>
    <property type="match status" value="1"/>
</dbReference>
<evidence type="ECO:0000256" key="1">
    <source>
        <dbReference type="ARBA" id="ARBA00004123"/>
    </source>
</evidence>
<keyword evidence="6" id="KW-0472">Membrane</keyword>
<gene>
    <name evidence="7" type="ORF">AABB24_022750</name>
</gene>
<feature type="coiled-coil region" evidence="4">
    <location>
        <begin position="31"/>
        <end position="68"/>
    </location>
</feature>
<accession>A0ABD2T1R4</accession>
<feature type="transmembrane region" description="Helical" evidence="6">
    <location>
        <begin position="17"/>
        <end position="37"/>
    </location>
</feature>